<keyword evidence="1" id="KW-0812">Transmembrane</keyword>
<dbReference type="RefSeq" id="WP_267648211.1">
    <property type="nucleotide sequence ID" value="NZ_JANHGR010000003.1"/>
</dbReference>
<keyword evidence="4" id="KW-1185">Reference proteome</keyword>
<sequence length="66" mass="7012">MTVDTEVADAATWSLVLAGVVVAFLVGVGLLQFSMTGNVGKLARNVSIGSLLSLFAVGFYRKWHRA</sequence>
<keyword evidence="1" id="KW-0472">Membrane</keyword>
<feature type="transmembrane region" description="Helical" evidence="1">
    <location>
        <begin position="42"/>
        <end position="60"/>
    </location>
</feature>
<name>A0ABD6BUQ6_9EURY</name>
<proteinExistence type="predicted"/>
<accession>A0ABD6BUQ6</accession>
<gene>
    <name evidence="3" type="ORF">ACFSAU_13290</name>
</gene>
<organism evidence="3 4">
    <name type="scientific">Halolamina litorea</name>
    <dbReference type="NCBI Taxonomy" id="1515593"/>
    <lineage>
        <taxon>Archaea</taxon>
        <taxon>Methanobacteriati</taxon>
        <taxon>Methanobacteriota</taxon>
        <taxon>Stenosarchaea group</taxon>
        <taxon>Halobacteria</taxon>
        <taxon>Halobacteriales</taxon>
        <taxon>Haloferacaceae</taxon>
    </lineage>
</organism>
<evidence type="ECO:0000256" key="1">
    <source>
        <dbReference type="SAM" id="Phobius"/>
    </source>
</evidence>
<dbReference type="Proteomes" id="UP001597139">
    <property type="component" value="Unassembled WGS sequence"/>
</dbReference>
<evidence type="ECO:0000313" key="4">
    <source>
        <dbReference type="Proteomes" id="UP001597139"/>
    </source>
</evidence>
<comment type="caution">
    <text evidence="3">The sequence shown here is derived from an EMBL/GenBank/DDBJ whole genome shotgun (WGS) entry which is preliminary data.</text>
</comment>
<dbReference type="InterPro" id="IPR058386">
    <property type="entry name" value="DUF8073"/>
</dbReference>
<evidence type="ECO:0000259" key="2">
    <source>
        <dbReference type="Pfam" id="PF26274"/>
    </source>
</evidence>
<keyword evidence="1" id="KW-1133">Transmembrane helix</keyword>
<feature type="transmembrane region" description="Helical" evidence="1">
    <location>
        <begin position="12"/>
        <end position="30"/>
    </location>
</feature>
<dbReference type="EMBL" id="JBHUCZ010000012">
    <property type="protein sequence ID" value="MFD1568466.1"/>
    <property type="molecule type" value="Genomic_DNA"/>
</dbReference>
<protein>
    <recommendedName>
        <fullName evidence="2">DUF8073 domain-containing protein</fullName>
    </recommendedName>
</protein>
<reference evidence="3 4" key="1">
    <citation type="journal article" date="2019" name="Int. J. Syst. Evol. Microbiol.">
        <title>The Global Catalogue of Microorganisms (GCM) 10K type strain sequencing project: providing services to taxonomists for standard genome sequencing and annotation.</title>
        <authorList>
            <consortium name="The Broad Institute Genomics Platform"/>
            <consortium name="The Broad Institute Genome Sequencing Center for Infectious Disease"/>
            <person name="Wu L."/>
            <person name="Ma J."/>
        </authorList>
    </citation>
    <scope>NUCLEOTIDE SEQUENCE [LARGE SCALE GENOMIC DNA]</scope>
    <source>
        <strain evidence="3 4">CGMCC 1.12859</strain>
    </source>
</reference>
<dbReference type="AlphaFoldDB" id="A0ABD6BUQ6"/>
<feature type="domain" description="DUF8073" evidence="2">
    <location>
        <begin position="9"/>
        <end position="64"/>
    </location>
</feature>
<dbReference type="Pfam" id="PF26274">
    <property type="entry name" value="DUF8073"/>
    <property type="match status" value="1"/>
</dbReference>
<evidence type="ECO:0000313" key="3">
    <source>
        <dbReference type="EMBL" id="MFD1568466.1"/>
    </source>
</evidence>